<keyword evidence="1" id="KW-0238">DNA-binding</keyword>
<dbReference type="SMART" id="SM00422">
    <property type="entry name" value="HTH_MERR"/>
    <property type="match status" value="1"/>
</dbReference>
<dbReference type="Pfam" id="PF13411">
    <property type="entry name" value="MerR_1"/>
    <property type="match status" value="1"/>
</dbReference>
<evidence type="ECO:0000256" key="1">
    <source>
        <dbReference type="ARBA" id="ARBA00023125"/>
    </source>
</evidence>
<dbReference type="GO" id="GO:0003700">
    <property type="term" value="F:DNA-binding transcription factor activity"/>
    <property type="evidence" value="ECO:0007669"/>
    <property type="project" value="InterPro"/>
</dbReference>
<dbReference type="PROSITE" id="PS50937">
    <property type="entry name" value="HTH_MERR_2"/>
    <property type="match status" value="1"/>
</dbReference>
<organism evidence="4 5">
    <name type="scientific">Planobispora rosea</name>
    <dbReference type="NCBI Taxonomy" id="35762"/>
    <lineage>
        <taxon>Bacteria</taxon>
        <taxon>Bacillati</taxon>
        <taxon>Actinomycetota</taxon>
        <taxon>Actinomycetes</taxon>
        <taxon>Streptosporangiales</taxon>
        <taxon>Streptosporangiaceae</taxon>
        <taxon>Planobispora</taxon>
    </lineage>
</organism>
<accession>A0A8J3WB03</accession>
<evidence type="ECO:0000313" key="5">
    <source>
        <dbReference type="Proteomes" id="UP000655044"/>
    </source>
</evidence>
<dbReference type="InterPro" id="IPR009061">
    <property type="entry name" value="DNA-bd_dom_put_sf"/>
</dbReference>
<dbReference type="AlphaFoldDB" id="A0A8J3WB03"/>
<evidence type="ECO:0000259" key="3">
    <source>
        <dbReference type="PROSITE" id="PS50937"/>
    </source>
</evidence>
<comment type="caution">
    <text evidence="4">The sequence shown here is derived from an EMBL/GenBank/DDBJ whole genome shotgun (WGS) entry which is preliminary data.</text>
</comment>
<dbReference type="InterPro" id="IPR047057">
    <property type="entry name" value="MerR_fam"/>
</dbReference>
<gene>
    <name evidence="4" type="ORF">Pro02_10480</name>
</gene>
<dbReference type="InterPro" id="IPR000551">
    <property type="entry name" value="MerR-type_HTH_dom"/>
</dbReference>
<dbReference type="CDD" id="cd04780">
    <property type="entry name" value="HTH_MerR-like_sg5"/>
    <property type="match status" value="1"/>
</dbReference>
<feature type="region of interest" description="Disordered" evidence="2">
    <location>
        <begin position="204"/>
        <end position="224"/>
    </location>
</feature>
<dbReference type="Gene3D" id="1.10.1660.10">
    <property type="match status" value="1"/>
</dbReference>
<dbReference type="PANTHER" id="PTHR30204:SF98">
    <property type="entry name" value="HTH-TYPE TRANSCRIPTIONAL REGULATOR ADHR"/>
    <property type="match status" value="1"/>
</dbReference>
<dbReference type="PRINTS" id="PR00040">
    <property type="entry name" value="HTHMERR"/>
</dbReference>
<proteinExistence type="predicted"/>
<evidence type="ECO:0000256" key="2">
    <source>
        <dbReference type="SAM" id="MobiDB-lite"/>
    </source>
</evidence>
<keyword evidence="5" id="KW-1185">Reference proteome</keyword>
<name>A0A8J3WB03_PLARO</name>
<feature type="domain" description="HTH merR-type" evidence="3">
    <location>
        <begin position="1"/>
        <end position="70"/>
    </location>
</feature>
<dbReference type="SUPFAM" id="SSF46955">
    <property type="entry name" value="Putative DNA-binding domain"/>
    <property type="match status" value="1"/>
</dbReference>
<dbReference type="Proteomes" id="UP000655044">
    <property type="component" value="Unassembled WGS sequence"/>
</dbReference>
<sequence>MRMADLSRATGVSVPMIKYYLREGLLPAGERTSPNQARYGEGHVRRIRLVRALADYGGLSNATIRELLERLGEPGAGLHKRLGLAHQAVMPRHEPGEGERWEEAARRAQELIARHGWEYDPDSPAMVAVTGVLFNLAELGYQGTFDRLDAYAEAAGLTAEADLDTLAAESGLERMVEYVVVGTVLGDALVTALRRVAQSNASARRFGGGTEGGEGGEEAGGGRG</sequence>
<dbReference type="GO" id="GO:0003677">
    <property type="term" value="F:DNA binding"/>
    <property type="evidence" value="ECO:0007669"/>
    <property type="project" value="UniProtKB-KW"/>
</dbReference>
<dbReference type="EMBL" id="BOOI01000009">
    <property type="protein sequence ID" value="GIH82640.1"/>
    <property type="molecule type" value="Genomic_DNA"/>
</dbReference>
<reference evidence="4" key="1">
    <citation type="submission" date="2021-01" db="EMBL/GenBank/DDBJ databases">
        <title>Whole genome shotgun sequence of Planobispora rosea NBRC 15558.</title>
        <authorList>
            <person name="Komaki H."/>
            <person name="Tamura T."/>
        </authorList>
    </citation>
    <scope>NUCLEOTIDE SEQUENCE</scope>
    <source>
        <strain evidence="4">NBRC 15558</strain>
    </source>
</reference>
<evidence type="ECO:0000313" key="4">
    <source>
        <dbReference type="EMBL" id="GIH82640.1"/>
    </source>
</evidence>
<protein>
    <submittedName>
        <fullName evidence="4">MerR family transcriptional regulator</fullName>
    </submittedName>
</protein>
<dbReference type="PANTHER" id="PTHR30204">
    <property type="entry name" value="REDOX-CYCLING DRUG-SENSING TRANSCRIPTIONAL ACTIVATOR SOXR"/>
    <property type="match status" value="1"/>
</dbReference>
<feature type="compositionally biased region" description="Gly residues" evidence="2">
    <location>
        <begin position="206"/>
        <end position="224"/>
    </location>
</feature>